<dbReference type="SUPFAM" id="SSF48613">
    <property type="entry name" value="Heme oxygenase-like"/>
    <property type="match status" value="1"/>
</dbReference>
<reference evidence="1 2" key="1">
    <citation type="submission" date="2021-08" db="EMBL/GenBank/DDBJ databases">
        <authorList>
            <person name="Zhang D."/>
            <person name="Zhang A."/>
            <person name="Wang L."/>
        </authorList>
    </citation>
    <scope>NUCLEOTIDE SEQUENCE [LARGE SCALE GENOMIC DNA]</scope>
    <source>
        <strain evidence="1 2">WL0086</strain>
    </source>
</reference>
<protein>
    <submittedName>
        <fullName evidence="1">Biliverdin-producing heme oxygenase</fullName>
    </submittedName>
</protein>
<reference evidence="1 2" key="2">
    <citation type="submission" date="2023-12" db="EMBL/GenBank/DDBJ databases">
        <title>Description of an unclassified Opitutus bacterium of Verrucomicrobiota.</title>
        <authorList>
            <person name="Zhang D.-F."/>
        </authorList>
    </citation>
    <scope>NUCLEOTIDE SEQUENCE [LARGE SCALE GENOMIC DNA]</scope>
    <source>
        <strain evidence="1 2">WL0086</strain>
    </source>
</reference>
<dbReference type="Pfam" id="PF01126">
    <property type="entry name" value="Heme_oxygenase"/>
    <property type="match status" value="1"/>
</dbReference>
<name>A0ABZ1CEN9_9BACT</name>
<dbReference type="RefSeq" id="WP_221032117.1">
    <property type="nucleotide sequence ID" value="NZ_CP139781.1"/>
</dbReference>
<dbReference type="EMBL" id="CP139781">
    <property type="protein sequence ID" value="WRQ89958.1"/>
    <property type="molecule type" value="Genomic_DNA"/>
</dbReference>
<organism evidence="1 2">
    <name type="scientific">Actomonas aquatica</name>
    <dbReference type="NCBI Taxonomy" id="2866162"/>
    <lineage>
        <taxon>Bacteria</taxon>
        <taxon>Pseudomonadati</taxon>
        <taxon>Verrucomicrobiota</taxon>
        <taxon>Opitutia</taxon>
        <taxon>Opitutales</taxon>
        <taxon>Opitutaceae</taxon>
        <taxon>Actomonas</taxon>
    </lineage>
</organism>
<proteinExistence type="predicted"/>
<dbReference type="InterPro" id="IPR016084">
    <property type="entry name" value="Haem_Oase-like_multi-hlx"/>
</dbReference>
<dbReference type="Gene3D" id="1.20.910.10">
    <property type="entry name" value="Heme oxygenase-like"/>
    <property type="match status" value="1"/>
</dbReference>
<accession>A0ABZ1CEN9</accession>
<dbReference type="InterPro" id="IPR016053">
    <property type="entry name" value="Haem_Oase-like"/>
</dbReference>
<dbReference type="CDD" id="cd19166">
    <property type="entry name" value="HemeO-bac"/>
    <property type="match status" value="1"/>
</dbReference>
<dbReference type="Proteomes" id="UP000738431">
    <property type="component" value="Chromosome"/>
</dbReference>
<sequence>MIATLRESTAQIHRDLETQFGSFTAIRTPAAYARLLTSYRDLYAELYSLFPNDPATEASALSWQHDLSERLTALELDLCHLPSVRTPTNPPTPVADSPAPLLDSPAHQAGCLYVVEGSALGGLMLARNFAAQIPGLSPDALRFFSGSGPAAASARWRAFMAWLEHQPWTTAETTAAAASAVATFAFFSSRLHSAAWPERDPPTA</sequence>
<evidence type="ECO:0000313" key="1">
    <source>
        <dbReference type="EMBL" id="WRQ89958.1"/>
    </source>
</evidence>
<gene>
    <name evidence="1" type="ORF">K1X11_011115</name>
</gene>
<evidence type="ECO:0000313" key="2">
    <source>
        <dbReference type="Proteomes" id="UP000738431"/>
    </source>
</evidence>
<keyword evidence="2" id="KW-1185">Reference proteome</keyword>